<gene>
    <name evidence="3" type="ORF">MAMMFC1_03327</name>
</gene>
<evidence type="ECO:0000256" key="2">
    <source>
        <dbReference type="SAM" id="Phobius"/>
    </source>
</evidence>
<sequence length="374" mass="43144">MAVKPQNKPQSGRRNHDENIQQEKAEVRYFKGEEQFERWRKEFIQHQDYELKLGAVSKLVYEQVDYEPFLERITFPELVLTDYEYLYEQNRKKIETQFMMPIASRIGILAILAIAVAVLFNVITLWITVPLAVAAAFSLYIVFKTREEALEESHIASQAEIERRHAEEIKVYEEAKSKHETEETTRIENIQRLLEGEPGAIGLKIDETLSQMRLPVIVEVDVDFHVNIPLITVWLPPKAVVPRQTCELLPSGRIQYQDKEPSTFNKQYFELCAAIILQVTADILSRIPTFEHCYACGMAKTDINDECVITFHATREEVAGACQATNSIMALQILNASYECDTSLGLKAVEMKYPPEWEGLDQQMLRTVHVRIYK</sequence>
<organism evidence="3 4">
    <name type="scientific">Methylomusa anaerophila</name>
    <dbReference type="NCBI Taxonomy" id="1930071"/>
    <lineage>
        <taxon>Bacteria</taxon>
        <taxon>Bacillati</taxon>
        <taxon>Bacillota</taxon>
        <taxon>Negativicutes</taxon>
        <taxon>Selenomonadales</taxon>
        <taxon>Sporomusaceae</taxon>
        <taxon>Methylomusa</taxon>
    </lineage>
</organism>
<reference evidence="3 4" key="1">
    <citation type="journal article" date="2018" name="Int. J. Syst. Evol. Microbiol.">
        <title>Methylomusa anaerophila gen. nov., sp. nov., an anaerobic methanol-utilizing bacterium isolated from a microbial fuel cell.</title>
        <authorList>
            <person name="Amano N."/>
            <person name="Yamamuro A."/>
            <person name="Miyahara M."/>
            <person name="Kouzuma A."/>
            <person name="Abe T."/>
            <person name="Watanabe K."/>
        </authorList>
    </citation>
    <scope>NUCLEOTIDE SEQUENCE [LARGE SCALE GENOMIC DNA]</scope>
    <source>
        <strain evidence="3 4">MMFC1</strain>
    </source>
</reference>
<keyword evidence="2" id="KW-0812">Transmembrane</keyword>
<dbReference type="RefSeq" id="WP_126309573.1">
    <property type="nucleotide sequence ID" value="NZ_AP018449.1"/>
</dbReference>
<keyword evidence="4" id="KW-1185">Reference proteome</keyword>
<dbReference type="AlphaFoldDB" id="A0A348ANI4"/>
<evidence type="ECO:0000256" key="1">
    <source>
        <dbReference type="SAM" id="MobiDB-lite"/>
    </source>
</evidence>
<name>A0A348ANI4_9FIRM</name>
<evidence type="ECO:0000313" key="4">
    <source>
        <dbReference type="Proteomes" id="UP000276437"/>
    </source>
</evidence>
<dbReference type="Proteomes" id="UP000276437">
    <property type="component" value="Chromosome"/>
</dbReference>
<feature type="transmembrane region" description="Helical" evidence="2">
    <location>
        <begin position="98"/>
        <end position="119"/>
    </location>
</feature>
<accession>A0A348ANI4</accession>
<keyword evidence="2" id="KW-0472">Membrane</keyword>
<dbReference type="OrthoDB" id="1675889at2"/>
<dbReference type="EMBL" id="AP018449">
    <property type="protein sequence ID" value="BBB92632.1"/>
    <property type="molecule type" value="Genomic_DNA"/>
</dbReference>
<proteinExistence type="predicted"/>
<keyword evidence="2" id="KW-1133">Transmembrane helix</keyword>
<dbReference type="KEGG" id="mana:MAMMFC1_03327"/>
<feature type="region of interest" description="Disordered" evidence="1">
    <location>
        <begin position="1"/>
        <end position="22"/>
    </location>
</feature>
<evidence type="ECO:0000313" key="3">
    <source>
        <dbReference type="EMBL" id="BBB92632.1"/>
    </source>
</evidence>
<protein>
    <submittedName>
        <fullName evidence="3">Uncharacterized protein</fullName>
    </submittedName>
</protein>